<protein>
    <submittedName>
        <fullName evidence="1">Uncharacterized protein</fullName>
    </submittedName>
</protein>
<name>A0A5J6DBJ1_9CAUD</name>
<dbReference type="InterPro" id="IPR058761">
    <property type="entry name" value="PhiTE_adapter-like"/>
</dbReference>
<sequence>MTDQEIIDYIRLLLGSISDEALPDLTIQTFLAMEKVRQDLVNHPERLPLVIYNTLVSCVRWLIMQEIASGEASITERMEKIGDETIQVKGGSSFQNWKDFLDWLLANPDYVDPSLNAVSSFVIIGGVRQDEFRRVKNDPNSKSLYDVGGIVPQTGIPCIPRRYPSNLPAYSPRW</sequence>
<organism evidence="1 2">
    <name type="scientific">Erwinia phage pEp_SNUABM_01</name>
    <dbReference type="NCBI Taxonomy" id="2601643"/>
    <lineage>
        <taxon>Viruses</taxon>
        <taxon>Duplodnaviria</taxon>
        <taxon>Heunggongvirae</taxon>
        <taxon>Uroviricota</taxon>
        <taxon>Caudoviricetes</taxon>
        <taxon>Vequintavirinae</taxon>
        <taxon>Henunavirus</taxon>
        <taxon>Henunavirus SNUABM01</taxon>
    </lineage>
</organism>
<evidence type="ECO:0000313" key="1">
    <source>
        <dbReference type="EMBL" id="QEQ94916.1"/>
    </source>
</evidence>
<dbReference type="Proteomes" id="UP000326545">
    <property type="component" value="Segment"/>
</dbReference>
<dbReference type="EMBL" id="MN184887">
    <property type="protein sequence ID" value="QEQ94916.1"/>
    <property type="molecule type" value="Genomic_DNA"/>
</dbReference>
<gene>
    <name evidence="1" type="ORF">pEpSNUABM01_090</name>
</gene>
<accession>A0A5J6DBJ1</accession>
<dbReference type="Pfam" id="PF26075">
    <property type="entry name" value="Phage_Adaptor_PhiTE"/>
    <property type="match status" value="1"/>
</dbReference>
<reference evidence="1 2" key="1">
    <citation type="submission" date="2019-07" db="EMBL/GenBank/DDBJ databases">
        <title>Complete genome sequence of bacteriophages infecting Erwinia pyrifoliae.</title>
        <authorList>
            <person name="Kim S.G."/>
            <person name="Park S.C."/>
        </authorList>
    </citation>
    <scope>NUCLEOTIDE SEQUENCE [LARGE SCALE GENOMIC DNA]</scope>
</reference>
<proteinExistence type="predicted"/>
<keyword evidence="2" id="KW-1185">Reference proteome</keyword>
<evidence type="ECO:0000313" key="2">
    <source>
        <dbReference type="Proteomes" id="UP000326545"/>
    </source>
</evidence>